<evidence type="ECO:0000313" key="2">
    <source>
        <dbReference type="Proteomes" id="UP000027451"/>
    </source>
</evidence>
<evidence type="ECO:0000313" key="1">
    <source>
        <dbReference type="EMBL" id="KDR27569.1"/>
    </source>
</evidence>
<organism evidence="1 2">
    <name type="scientific">Caballeronia zhejiangensis</name>
    <dbReference type="NCBI Taxonomy" id="871203"/>
    <lineage>
        <taxon>Bacteria</taxon>
        <taxon>Pseudomonadati</taxon>
        <taxon>Pseudomonadota</taxon>
        <taxon>Betaproteobacteria</taxon>
        <taxon>Burkholderiales</taxon>
        <taxon>Burkholderiaceae</taxon>
        <taxon>Caballeronia</taxon>
    </lineage>
</organism>
<accession>A0A656QDR3</accession>
<comment type="caution">
    <text evidence="1">The sequence shown here is derived from an EMBL/GenBank/DDBJ whole genome shotgun (WGS) entry which is preliminary data.</text>
</comment>
<keyword evidence="2" id="KW-1185">Reference proteome</keyword>
<dbReference type="RefSeq" id="WP_033536239.1">
    <property type="nucleotide sequence ID" value="NZ_JFHD01000024.1"/>
</dbReference>
<name>A0A656QDR3_9BURK</name>
<reference evidence="1 2" key="1">
    <citation type="submission" date="2014-03" db="EMBL/GenBank/DDBJ databases">
        <title>Draft Genome Sequences of Four Burkholderia Strains.</title>
        <authorList>
            <person name="Liu X.Y."/>
            <person name="Li C.X."/>
            <person name="Xu J.H."/>
        </authorList>
    </citation>
    <scope>NUCLEOTIDE SEQUENCE [LARGE SCALE GENOMIC DNA]</scope>
    <source>
        <strain evidence="1 2">OP-1</strain>
    </source>
</reference>
<protein>
    <submittedName>
        <fullName evidence="1">Uncharacterized protein</fullName>
    </submittedName>
</protein>
<dbReference type="Proteomes" id="UP000027451">
    <property type="component" value="Unassembled WGS sequence"/>
</dbReference>
<gene>
    <name evidence="1" type="ORF">BG60_16670</name>
</gene>
<dbReference type="AlphaFoldDB" id="A0A656QDR3"/>
<dbReference type="EMBL" id="JFHD01000024">
    <property type="protein sequence ID" value="KDR27569.1"/>
    <property type="molecule type" value="Genomic_DNA"/>
</dbReference>
<sequence>MTLQEVYRRKTGAASEATEAVGAVESLELELALSAIANFAHADATVVAHCLALICDCEIDSLRAALADQPILSCWRNQKPWRLGLEIWEQETSLTKRDCHD</sequence>
<proteinExistence type="predicted"/>